<gene>
    <name evidence="1" type="ORF">QTG54_009610</name>
</gene>
<accession>A0AAD8Y515</accession>
<evidence type="ECO:0000313" key="1">
    <source>
        <dbReference type="EMBL" id="KAK1739851.1"/>
    </source>
</evidence>
<protein>
    <submittedName>
        <fullName evidence="1">Uncharacterized protein</fullName>
    </submittedName>
</protein>
<comment type="caution">
    <text evidence="1">The sequence shown here is derived from an EMBL/GenBank/DDBJ whole genome shotgun (WGS) entry which is preliminary data.</text>
</comment>
<dbReference type="AlphaFoldDB" id="A0AAD8Y515"/>
<evidence type="ECO:0000313" key="2">
    <source>
        <dbReference type="Proteomes" id="UP001224775"/>
    </source>
</evidence>
<dbReference type="Proteomes" id="UP001224775">
    <property type="component" value="Unassembled WGS sequence"/>
</dbReference>
<proteinExistence type="predicted"/>
<organism evidence="1 2">
    <name type="scientific">Skeletonema marinoi</name>
    <dbReference type="NCBI Taxonomy" id="267567"/>
    <lineage>
        <taxon>Eukaryota</taxon>
        <taxon>Sar</taxon>
        <taxon>Stramenopiles</taxon>
        <taxon>Ochrophyta</taxon>
        <taxon>Bacillariophyta</taxon>
        <taxon>Coscinodiscophyceae</taxon>
        <taxon>Thalassiosirophycidae</taxon>
        <taxon>Thalassiosirales</taxon>
        <taxon>Skeletonemataceae</taxon>
        <taxon>Skeletonema</taxon>
        <taxon>Skeletonema marinoi-dohrnii complex</taxon>
    </lineage>
</organism>
<keyword evidence="2" id="KW-1185">Reference proteome</keyword>
<dbReference type="EMBL" id="JATAAI010000017">
    <property type="protein sequence ID" value="KAK1739851.1"/>
    <property type="molecule type" value="Genomic_DNA"/>
</dbReference>
<sequence>MCPRRKSDRRAFQVCTYVLENKFIIGMTSDMAETVKKRINLHFGWKELPSKQGCELEYIKKGTMELPTSALEEGGREWRFIAKKNLFDSKLMARGMAVFGMQKMRIPVHPYTVRDDRKAVSEAFGHLRNVQDEIDSSDIPFFWHIPRLRELLSRRSCPSATI</sequence>
<reference evidence="1" key="1">
    <citation type="submission" date="2023-06" db="EMBL/GenBank/DDBJ databases">
        <title>Survivors Of The Sea: Transcriptome response of Skeletonema marinoi to long-term dormancy.</title>
        <authorList>
            <person name="Pinder M.I.M."/>
            <person name="Kourtchenko O."/>
            <person name="Robertson E.K."/>
            <person name="Larsson T."/>
            <person name="Maumus F."/>
            <person name="Osuna-Cruz C.M."/>
            <person name="Vancaester E."/>
            <person name="Stenow R."/>
            <person name="Vandepoele K."/>
            <person name="Ploug H."/>
            <person name="Bruchert V."/>
            <person name="Godhe A."/>
            <person name="Topel M."/>
        </authorList>
    </citation>
    <scope>NUCLEOTIDE SEQUENCE</scope>
    <source>
        <strain evidence="1">R05AC</strain>
    </source>
</reference>
<name>A0AAD8Y515_9STRA</name>